<sequence>MWNTESSIFSYSTSIVVLELFISVDLHCDTVVVDLHRVTIVELCEKIETDVECDLPFWSILKKKRIVDDDKHCSSHMLRSDFLSCRRTNNER</sequence>
<organism evidence="1 2">
    <name type="scientific">Rhizophagus clarus</name>
    <dbReference type="NCBI Taxonomy" id="94130"/>
    <lineage>
        <taxon>Eukaryota</taxon>
        <taxon>Fungi</taxon>
        <taxon>Fungi incertae sedis</taxon>
        <taxon>Mucoromycota</taxon>
        <taxon>Glomeromycotina</taxon>
        <taxon>Glomeromycetes</taxon>
        <taxon>Glomerales</taxon>
        <taxon>Glomeraceae</taxon>
        <taxon>Rhizophagus</taxon>
    </lineage>
</organism>
<dbReference type="EMBL" id="BLAL01000018">
    <property type="protein sequence ID" value="GES76037.1"/>
    <property type="molecule type" value="Genomic_DNA"/>
</dbReference>
<comment type="caution">
    <text evidence="1">The sequence shown here is derived from an EMBL/GenBank/DDBJ whole genome shotgun (WGS) entry which is preliminary data.</text>
</comment>
<gene>
    <name evidence="1" type="ORF">RCL2_000343900</name>
</gene>
<proteinExistence type="predicted"/>
<reference evidence="1" key="1">
    <citation type="submission" date="2019-10" db="EMBL/GenBank/DDBJ databases">
        <title>Conservation and host-specific expression of non-tandemly repeated heterogenous ribosome RNA gene in arbuscular mycorrhizal fungi.</title>
        <authorList>
            <person name="Maeda T."/>
            <person name="Kobayashi Y."/>
            <person name="Nakagawa T."/>
            <person name="Ezawa T."/>
            <person name="Yamaguchi K."/>
            <person name="Bino T."/>
            <person name="Nishimoto Y."/>
            <person name="Shigenobu S."/>
            <person name="Kawaguchi M."/>
        </authorList>
    </citation>
    <scope>NUCLEOTIDE SEQUENCE</scope>
    <source>
        <strain evidence="1">HR1</strain>
    </source>
</reference>
<dbReference type="Proteomes" id="UP000615446">
    <property type="component" value="Unassembled WGS sequence"/>
</dbReference>
<evidence type="ECO:0000313" key="2">
    <source>
        <dbReference type="Proteomes" id="UP000615446"/>
    </source>
</evidence>
<dbReference type="AlphaFoldDB" id="A0A8H3KZ58"/>
<accession>A0A8H3KZ58</accession>
<evidence type="ECO:0000313" key="1">
    <source>
        <dbReference type="EMBL" id="GES76037.1"/>
    </source>
</evidence>
<protein>
    <submittedName>
        <fullName evidence="1">Uncharacterized protein</fullName>
    </submittedName>
</protein>
<name>A0A8H3KZ58_9GLOM</name>